<dbReference type="PROSITE" id="PS50110">
    <property type="entry name" value="RESPONSE_REGULATORY"/>
    <property type="match status" value="1"/>
</dbReference>
<evidence type="ECO:0000256" key="8">
    <source>
        <dbReference type="ARBA" id="ARBA00023163"/>
    </source>
</evidence>
<dbReference type="GO" id="GO:0000156">
    <property type="term" value="F:phosphorelay response regulator activity"/>
    <property type="evidence" value="ECO:0007669"/>
    <property type="project" value="TreeGrafter"/>
</dbReference>
<dbReference type="RefSeq" id="WP_206782818.1">
    <property type="nucleotide sequence ID" value="NZ_CM125968.1"/>
</dbReference>
<dbReference type="InterPro" id="IPR051271">
    <property type="entry name" value="2C-system_Tx_regulators"/>
</dbReference>
<organism evidence="11 12">
    <name type="scientific">Priestia flexa</name>
    <dbReference type="NCBI Taxonomy" id="86664"/>
    <lineage>
        <taxon>Bacteria</taxon>
        <taxon>Bacillati</taxon>
        <taxon>Bacillota</taxon>
        <taxon>Bacilli</taxon>
        <taxon>Bacillales</taxon>
        <taxon>Bacillaceae</taxon>
        <taxon>Priestia</taxon>
    </lineage>
</organism>
<evidence type="ECO:0000256" key="3">
    <source>
        <dbReference type="ARBA" id="ARBA00022553"/>
    </source>
</evidence>
<dbReference type="GO" id="GO:0003677">
    <property type="term" value="F:DNA binding"/>
    <property type="evidence" value="ECO:0007669"/>
    <property type="project" value="UniProtKB-KW"/>
</dbReference>
<dbReference type="GO" id="GO:0003700">
    <property type="term" value="F:DNA-binding transcription factor activity"/>
    <property type="evidence" value="ECO:0007669"/>
    <property type="project" value="InterPro"/>
</dbReference>
<proteinExistence type="predicted"/>
<dbReference type="InterPro" id="IPR001789">
    <property type="entry name" value="Sig_transdc_resp-reg_receiver"/>
</dbReference>
<keyword evidence="2" id="KW-0963">Cytoplasm</keyword>
<keyword evidence="7" id="KW-0010">Activator</keyword>
<dbReference type="InterPro" id="IPR036388">
    <property type="entry name" value="WH-like_DNA-bd_sf"/>
</dbReference>
<dbReference type="Gene3D" id="1.10.10.10">
    <property type="entry name" value="Winged helix-like DNA-binding domain superfamily/Winged helix DNA-binding domain"/>
    <property type="match status" value="1"/>
</dbReference>
<evidence type="ECO:0000256" key="7">
    <source>
        <dbReference type="ARBA" id="ARBA00023159"/>
    </source>
</evidence>
<dbReference type="PANTHER" id="PTHR45526:SF1">
    <property type="entry name" value="TRANSCRIPTIONAL REGULATORY PROTEIN DCUR-RELATED"/>
    <property type="match status" value="1"/>
</dbReference>
<evidence type="ECO:0000313" key="11">
    <source>
        <dbReference type="EMBL" id="MBN8252732.1"/>
    </source>
</evidence>
<name>A0A8I1MGL9_9BACI</name>
<dbReference type="AlphaFoldDB" id="A0A8I1MGL9"/>
<evidence type="ECO:0000256" key="6">
    <source>
        <dbReference type="ARBA" id="ARBA00023125"/>
    </source>
</evidence>
<feature type="domain" description="Response regulatory" evidence="10">
    <location>
        <begin position="3"/>
        <end position="119"/>
    </location>
</feature>
<dbReference type="Gene3D" id="3.40.50.2300">
    <property type="match status" value="1"/>
</dbReference>
<dbReference type="SUPFAM" id="SSF52172">
    <property type="entry name" value="CheY-like"/>
    <property type="match status" value="1"/>
</dbReference>
<comment type="subcellular location">
    <subcellularLocation>
        <location evidence="1">Cytoplasm</location>
    </subcellularLocation>
</comment>
<sequence>MINILIVEDDPMVAQFNQKYVEDIDGFSVAGIAHSVKDALSQLEEVHVDLILLDIFMPGQNGLELLTYIRQEQKEVDVIAITAASDMKTIQQVLRNGAIEYLIKPFTFSRFQQALVTYKNKFYTMKSQSRMNQQEVDELFTSHSSDEIESETLPKGLTTGTLEVVIQKIEEMNGEAFSTDDIAEKSGISRVSVRKYLKFLTDIGVLGERMTYGTIGRPVYAYIYNEKQKHVLSNYLS</sequence>
<keyword evidence="6" id="KW-0238">DNA-binding</keyword>
<keyword evidence="3 9" id="KW-0597">Phosphoprotein</keyword>
<evidence type="ECO:0000256" key="1">
    <source>
        <dbReference type="ARBA" id="ARBA00004496"/>
    </source>
</evidence>
<dbReference type="CDD" id="cd19925">
    <property type="entry name" value="REC_citrate_TCS"/>
    <property type="match status" value="1"/>
</dbReference>
<dbReference type="Pfam" id="PF00072">
    <property type="entry name" value="Response_reg"/>
    <property type="match status" value="1"/>
</dbReference>
<dbReference type="EMBL" id="JAEMWV010000007">
    <property type="protein sequence ID" value="MBN8252732.1"/>
    <property type="molecule type" value="Genomic_DNA"/>
</dbReference>
<gene>
    <name evidence="11" type="ORF">JF537_14220</name>
</gene>
<comment type="caution">
    <text evidence="11">The sequence shown here is derived from an EMBL/GenBank/DDBJ whole genome shotgun (WGS) entry which is preliminary data.</text>
</comment>
<dbReference type="PIRSF" id="PIRSF006171">
    <property type="entry name" value="RR_citrat_malat"/>
    <property type="match status" value="1"/>
</dbReference>
<dbReference type="InterPro" id="IPR024187">
    <property type="entry name" value="Sig_transdc_resp-reg_cit/mal"/>
</dbReference>
<dbReference type="SMART" id="SM00448">
    <property type="entry name" value="REC"/>
    <property type="match status" value="1"/>
</dbReference>
<dbReference type="InterPro" id="IPR036390">
    <property type="entry name" value="WH_DNA-bd_sf"/>
</dbReference>
<feature type="modified residue" description="4-aspartylphosphate" evidence="9">
    <location>
        <position position="54"/>
    </location>
</feature>
<evidence type="ECO:0000259" key="10">
    <source>
        <dbReference type="PROSITE" id="PS50110"/>
    </source>
</evidence>
<dbReference type="PANTHER" id="PTHR45526">
    <property type="entry name" value="TRANSCRIPTIONAL REGULATORY PROTEIN DPIA"/>
    <property type="match status" value="1"/>
</dbReference>
<dbReference type="SUPFAM" id="SSF46785">
    <property type="entry name" value="Winged helix' DNA-binding domain"/>
    <property type="match status" value="1"/>
</dbReference>
<evidence type="ECO:0000256" key="2">
    <source>
        <dbReference type="ARBA" id="ARBA00022490"/>
    </source>
</evidence>
<evidence type="ECO:0000256" key="4">
    <source>
        <dbReference type="ARBA" id="ARBA00023012"/>
    </source>
</evidence>
<evidence type="ECO:0000256" key="9">
    <source>
        <dbReference type="PROSITE-ProRule" id="PRU00169"/>
    </source>
</evidence>
<protein>
    <submittedName>
        <fullName evidence="11">Response regulator</fullName>
    </submittedName>
</protein>
<dbReference type="GO" id="GO:0005737">
    <property type="term" value="C:cytoplasm"/>
    <property type="evidence" value="ECO:0007669"/>
    <property type="project" value="UniProtKB-SubCell"/>
</dbReference>
<keyword evidence="5" id="KW-0805">Transcription regulation</keyword>
<evidence type="ECO:0000313" key="12">
    <source>
        <dbReference type="Proteomes" id="UP000664578"/>
    </source>
</evidence>
<accession>A0A8I1MGL9</accession>
<dbReference type="GeneID" id="93680735"/>
<dbReference type="Proteomes" id="UP000664578">
    <property type="component" value="Unassembled WGS sequence"/>
</dbReference>
<keyword evidence="4" id="KW-0902">Two-component regulatory system</keyword>
<reference evidence="11" key="1">
    <citation type="submission" date="2020-12" db="EMBL/GenBank/DDBJ databases">
        <title>PHA producing bacteria isolated from mangrove.</title>
        <authorList>
            <person name="Zheng W."/>
            <person name="Yu S."/>
            <person name="Huang Y."/>
        </authorList>
    </citation>
    <scope>NUCLEOTIDE SEQUENCE</scope>
    <source>
        <strain evidence="11">GN22-4</strain>
    </source>
</reference>
<dbReference type="InterPro" id="IPR011006">
    <property type="entry name" value="CheY-like_superfamily"/>
</dbReference>
<keyword evidence="8" id="KW-0804">Transcription</keyword>
<evidence type="ECO:0000256" key="5">
    <source>
        <dbReference type="ARBA" id="ARBA00023015"/>
    </source>
</evidence>